<dbReference type="NCBIfam" id="TIGR01707">
    <property type="entry name" value="gspI"/>
    <property type="match status" value="1"/>
</dbReference>
<dbReference type="Pfam" id="PF02501">
    <property type="entry name" value="T2SSI"/>
    <property type="match status" value="1"/>
</dbReference>
<sequence>MISSTCNANHKLNAIRTKGFTLLEVLIALAILATGLMALSSSLLNGTKNQTRQIEKTFAHYVANNQLGEMKVEDAWPELGTTRGNIEMLNREWTWKQVVSKTTVDSLRRVDVSVTIKDDEEYTLATLTAFVGRPPEKDPRR</sequence>
<dbReference type="AlphaFoldDB" id="A0AA51RQR0"/>
<evidence type="ECO:0000256" key="2">
    <source>
        <dbReference type="ARBA" id="ARBA00008358"/>
    </source>
</evidence>
<dbReference type="NCBIfam" id="TIGR02532">
    <property type="entry name" value="IV_pilin_GFxxxE"/>
    <property type="match status" value="1"/>
</dbReference>
<comment type="PTM">
    <text evidence="9">Cleaved by prepilin peptidase.</text>
</comment>
<gene>
    <name evidence="11" type="primary">gspI</name>
    <name evidence="11" type="ORF">Q9312_11280</name>
</gene>
<dbReference type="InterPro" id="IPR045584">
    <property type="entry name" value="Pilin-like"/>
</dbReference>
<dbReference type="Proteomes" id="UP001239782">
    <property type="component" value="Chromosome"/>
</dbReference>
<keyword evidence="6 9" id="KW-0812">Transmembrane</keyword>
<keyword evidence="8 9" id="KW-0472">Membrane</keyword>
<dbReference type="Pfam" id="PF07963">
    <property type="entry name" value="N_methyl"/>
    <property type="match status" value="1"/>
</dbReference>
<dbReference type="Gene3D" id="3.30.1300.30">
    <property type="entry name" value="GSPII I/J protein-like"/>
    <property type="match status" value="1"/>
</dbReference>
<comment type="function">
    <text evidence="9">Component of the type II secretion system required for the energy-dependent secretion of extracellular factors such as proteases and toxins from the periplasm.</text>
</comment>
<dbReference type="PANTHER" id="PTHR38779:SF2">
    <property type="entry name" value="TYPE II SECRETION SYSTEM PROTEIN I-RELATED"/>
    <property type="match status" value="1"/>
</dbReference>
<organism evidence="11 12">
    <name type="scientific">Pleionea litopenaei</name>
    <dbReference type="NCBI Taxonomy" id="3070815"/>
    <lineage>
        <taxon>Bacteria</taxon>
        <taxon>Pseudomonadati</taxon>
        <taxon>Pseudomonadota</taxon>
        <taxon>Gammaproteobacteria</taxon>
        <taxon>Oceanospirillales</taxon>
        <taxon>Pleioneaceae</taxon>
        <taxon>Pleionea</taxon>
    </lineage>
</organism>
<dbReference type="GO" id="GO:0015627">
    <property type="term" value="C:type II protein secretion system complex"/>
    <property type="evidence" value="ECO:0007669"/>
    <property type="project" value="UniProtKB-UniRule"/>
</dbReference>
<dbReference type="InterPro" id="IPR012902">
    <property type="entry name" value="N_methyl_site"/>
</dbReference>
<keyword evidence="12" id="KW-1185">Reference proteome</keyword>
<evidence type="ECO:0000256" key="7">
    <source>
        <dbReference type="ARBA" id="ARBA00022989"/>
    </source>
</evidence>
<evidence type="ECO:0000256" key="3">
    <source>
        <dbReference type="ARBA" id="ARBA00022475"/>
    </source>
</evidence>
<dbReference type="KEGG" id="plei:Q9312_11280"/>
<evidence type="ECO:0000256" key="8">
    <source>
        <dbReference type="ARBA" id="ARBA00023136"/>
    </source>
</evidence>
<evidence type="ECO:0000256" key="9">
    <source>
        <dbReference type="RuleBase" id="RU368030"/>
    </source>
</evidence>
<feature type="domain" description="Type II secretion system protein GspI C-terminal" evidence="10">
    <location>
        <begin position="55"/>
        <end position="131"/>
    </location>
</feature>
<evidence type="ECO:0000256" key="6">
    <source>
        <dbReference type="ARBA" id="ARBA00022692"/>
    </source>
</evidence>
<dbReference type="RefSeq" id="WP_309200951.1">
    <property type="nucleotide sequence ID" value="NZ_CP133548.1"/>
</dbReference>
<keyword evidence="4 9" id="KW-0488">Methylation</keyword>
<evidence type="ECO:0000259" key="10">
    <source>
        <dbReference type="Pfam" id="PF02501"/>
    </source>
</evidence>
<dbReference type="InterPro" id="IPR010052">
    <property type="entry name" value="T2SS_protein-GspI"/>
</dbReference>
<keyword evidence="7 9" id="KW-1133">Transmembrane helix</keyword>
<comment type="subcellular location">
    <subcellularLocation>
        <location evidence="1 9">Cell inner membrane</location>
        <topology evidence="1 9">Single-pass membrane protein</topology>
    </subcellularLocation>
</comment>
<dbReference type="GO" id="GO:0005886">
    <property type="term" value="C:plasma membrane"/>
    <property type="evidence" value="ECO:0007669"/>
    <property type="project" value="UniProtKB-SubCell"/>
</dbReference>
<evidence type="ECO:0000313" key="11">
    <source>
        <dbReference type="EMBL" id="WMS85798.1"/>
    </source>
</evidence>
<proteinExistence type="inferred from homology"/>
<keyword evidence="3" id="KW-1003">Cell membrane</keyword>
<evidence type="ECO:0000313" key="12">
    <source>
        <dbReference type="Proteomes" id="UP001239782"/>
    </source>
</evidence>
<dbReference type="PANTHER" id="PTHR38779">
    <property type="entry name" value="TYPE II SECRETION SYSTEM PROTEIN I-RELATED"/>
    <property type="match status" value="1"/>
</dbReference>
<keyword evidence="5 9" id="KW-0997">Cell inner membrane</keyword>
<evidence type="ECO:0000256" key="1">
    <source>
        <dbReference type="ARBA" id="ARBA00004377"/>
    </source>
</evidence>
<name>A0AA51RQR0_9GAMM</name>
<dbReference type="SUPFAM" id="SSF54523">
    <property type="entry name" value="Pili subunits"/>
    <property type="match status" value="1"/>
</dbReference>
<comment type="subunit">
    <text evidence="9">Type II secretion is composed of four main components: the outer membrane complex, the inner membrane complex, the cytoplasmic secretion ATPase and the periplasm-spanning pseudopilus.</text>
</comment>
<reference evidence="11 12" key="1">
    <citation type="submission" date="2023-08" db="EMBL/GenBank/DDBJ databases">
        <title>Pleionea litopenaei sp. nov., isolated from stomach of juvenile Litopenaeus vannamei.</title>
        <authorList>
            <person name="Rho A.M."/>
            <person name="Hwang C.Y."/>
        </authorList>
    </citation>
    <scope>NUCLEOTIDE SEQUENCE [LARGE SCALE GENOMIC DNA]</scope>
    <source>
        <strain evidence="11 12">HL-JVS1</strain>
    </source>
</reference>
<accession>A0AA51RQR0</accession>
<protein>
    <recommendedName>
        <fullName evidence="9">Type II secretion system protein I</fullName>
        <shortName evidence="9">T2SS minor pseudopilin I</shortName>
    </recommendedName>
</protein>
<feature type="transmembrane region" description="Helical" evidence="9">
    <location>
        <begin position="21"/>
        <end position="44"/>
    </location>
</feature>
<evidence type="ECO:0000256" key="5">
    <source>
        <dbReference type="ARBA" id="ARBA00022519"/>
    </source>
</evidence>
<evidence type="ECO:0000256" key="4">
    <source>
        <dbReference type="ARBA" id="ARBA00022481"/>
    </source>
</evidence>
<dbReference type="InterPro" id="IPR003413">
    <property type="entry name" value="T2SS_GspI_C"/>
</dbReference>
<dbReference type="EMBL" id="CP133548">
    <property type="protein sequence ID" value="WMS85798.1"/>
    <property type="molecule type" value="Genomic_DNA"/>
</dbReference>
<dbReference type="GO" id="GO:0015628">
    <property type="term" value="P:protein secretion by the type II secretion system"/>
    <property type="evidence" value="ECO:0007669"/>
    <property type="project" value="UniProtKB-UniRule"/>
</dbReference>
<comment type="similarity">
    <text evidence="2 9">Belongs to the GSP I family.</text>
</comment>